<keyword evidence="3" id="KW-1185">Reference proteome</keyword>
<dbReference type="EMBL" id="LXQA010478042">
    <property type="protein sequence ID" value="MCI54361.1"/>
    <property type="molecule type" value="Genomic_DNA"/>
</dbReference>
<feature type="region of interest" description="Disordered" evidence="1">
    <location>
        <begin position="29"/>
        <end position="48"/>
    </location>
</feature>
<protein>
    <submittedName>
        <fullName evidence="2">Uncharacterized protein</fullName>
    </submittedName>
</protein>
<evidence type="ECO:0000256" key="1">
    <source>
        <dbReference type="SAM" id="MobiDB-lite"/>
    </source>
</evidence>
<dbReference type="AlphaFoldDB" id="A0A392SZR1"/>
<sequence length="48" mass="5220">EMEHAGFFRPLIIGGELLLDTAASSALRYENSAPTEWEGHATDGVETE</sequence>
<feature type="compositionally biased region" description="Basic and acidic residues" evidence="1">
    <location>
        <begin position="37"/>
        <end position="48"/>
    </location>
</feature>
<feature type="non-terminal residue" evidence="2">
    <location>
        <position position="1"/>
    </location>
</feature>
<accession>A0A392SZR1</accession>
<organism evidence="2 3">
    <name type="scientific">Trifolium medium</name>
    <dbReference type="NCBI Taxonomy" id="97028"/>
    <lineage>
        <taxon>Eukaryota</taxon>
        <taxon>Viridiplantae</taxon>
        <taxon>Streptophyta</taxon>
        <taxon>Embryophyta</taxon>
        <taxon>Tracheophyta</taxon>
        <taxon>Spermatophyta</taxon>
        <taxon>Magnoliopsida</taxon>
        <taxon>eudicotyledons</taxon>
        <taxon>Gunneridae</taxon>
        <taxon>Pentapetalae</taxon>
        <taxon>rosids</taxon>
        <taxon>fabids</taxon>
        <taxon>Fabales</taxon>
        <taxon>Fabaceae</taxon>
        <taxon>Papilionoideae</taxon>
        <taxon>50 kb inversion clade</taxon>
        <taxon>NPAAA clade</taxon>
        <taxon>Hologalegina</taxon>
        <taxon>IRL clade</taxon>
        <taxon>Trifolieae</taxon>
        <taxon>Trifolium</taxon>
    </lineage>
</organism>
<comment type="caution">
    <text evidence="2">The sequence shown here is derived from an EMBL/GenBank/DDBJ whole genome shotgun (WGS) entry which is preliminary data.</text>
</comment>
<name>A0A392SZR1_9FABA</name>
<evidence type="ECO:0000313" key="3">
    <source>
        <dbReference type="Proteomes" id="UP000265520"/>
    </source>
</evidence>
<dbReference type="Proteomes" id="UP000265520">
    <property type="component" value="Unassembled WGS sequence"/>
</dbReference>
<proteinExistence type="predicted"/>
<evidence type="ECO:0000313" key="2">
    <source>
        <dbReference type="EMBL" id="MCI54361.1"/>
    </source>
</evidence>
<reference evidence="2 3" key="1">
    <citation type="journal article" date="2018" name="Front. Plant Sci.">
        <title>Red Clover (Trifolium pratense) and Zigzag Clover (T. medium) - A Picture of Genomic Similarities and Differences.</title>
        <authorList>
            <person name="Dluhosova J."/>
            <person name="Istvanek J."/>
            <person name="Nedelnik J."/>
            <person name="Repkova J."/>
        </authorList>
    </citation>
    <scope>NUCLEOTIDE SEQUENCE [LARGE SCALE GENOMIC DNA]</scope>
    <source>
        <strain evidence="3">cv. 10/8</strain>
        <tissue evidence="2">Leaf</tissue>
    </source>
</reference>